<evidence type="ECO:0000313" key="6">
    <source>
        <dbReference type="Proteomes" id="UP000198703"/>
    </source>
</evidence>
<evidence type="ECO:0000313" key="5">
    <source>
        <dbReference type="EMBL" id="SEA64209.1"/>
    </source>
</evidence>
<reference evidence="5 6" key="1">
    <citation type="submission" date="2016-10" db="EMBL/GenBank/DDBJ databases">
        <authorList>
            <person name="de Groot N.N."/>
        </authorList>
    </citation>
    <scope>NUCLEOTIDE SEQUENCE [LARGE SCALE GENOMIC DNA]</scope>
    <source>
        <strain evidence="5 6">DSM 15345</strain>
    </source>
</reference>
<dbReference type="EMBL" id="FNQM01000008">
    <property type="protein sequence ID" value="SEA64209.1"/>
    <property type="molecule type" value="Genomic_DNA"/>
</dbReference>
<keyword evidence="2" id="KW-0067">ATP-binding</keyword>
<dbReference type="CDD" id="cd05387">
    <property type="entry name" value="BY-kinase"/>
    <property type="match status" value="1"/>
</dbReference>
<dbReference type="RefSeq" id="WP_093254221.1">
    <property type="nucleotide sequence ID" value="NZ_FNQM01000008.1"/>
</dbReference>
<dbReference type="InterPro" id="IPR002586">
    <property type="entry name" value="CobQ/CobB/MinD/ParA_Nub-bd_dom"/>
</dbReference>
<sequence length="277" mass="30133">MVERLKEAIERARREREAAGGRPAGGSAGGRPAAAPARPDPAGWLALPSLEIDHGRLDRERIITLDRNNPAYMAFDMLRTKLTGALKDSPRRRIGVTSPTKGCGKSFVSLNLAFSLARRADSSVLLVDMDLRAPSLSTKLGVRKGRRLEDWLSGATTTEEHLVRVGDNMALALNEHTVRDSAEVLQSRRTAETLAAADAALKPDLTLFDMPPMLVCDDVSAFAPNIDGVLMVAQGGRTTAEQILECERQLPETLPMLGVLLNRAEEAQLSDYYNSYA</sequence>
<proteinExistence type="predicted"/>
<accession>A0A1H4CV83</accession>
<feature type="region of interest" description="Disordered" evidence="3">
    <location>
        <begin position="11"/>
        <end position="40"/>
    </location>
</feature>
<name>A0A1H4CV83_9RHOB</name>
<dbReference type="InterPro" id="IPR005702">
    <property type="entry name" value="Wzc-like_C"/>
</dbReference>
<dbReference type="AlphaFoldDB" id="A0A1H4CV83"/>
<dbReference type="Gene3D" id="3.40.50.300">
    <property type="entry name" value="P-loop containing nucleotide triphosphate hydrolases"/>
    <property type="match status" value="1"/>
</dbReference>
<keyword evidence="6" id="KW-1185">Reference proteome</keyword>
<feature type="compositionally biased region" description="Low complexity" evidence="3">
    <location>
        <begin position="30"/>
        <end position="40"/>
    </location>
</feature>
<dbReference type="STRING" id="89524.SAMN05444370_10850"/>
<protein>
    <submittedName>
        <fullName evidence="5">Chromosome partitioning ATPase, Mrp family, contains Fe-S cluster</fullName>
    </submittedName>
</protein>
<dbReference type="InterPro" id="IPR027417">
    <property type="entry name" value="P-loop_NTPase"/>
</dbReference>
<dbReference type="Pfam" id="PF01656">
    <property type="entry name" value="CbiA"/>
    <property type="match status" value="1"/>
</dbReference>
<gene>
    <name evidence="5" type="ORF">SAMN05444370_10850</name>
</gene>
<dbReference type="Proteomes" id="UP000198703">
    <property type="component" value="Unassembled WGS sequence"/>
</dbReference>
<dbReference type="OrthoDB" id="9775724at2"/>
<evidence type="ECO:0000256" key="2">
    <source>
        <dbReference type="ARBA" id="ARBA00022840"/>
    </source>
</evidence>
<dbReference type="SUPFAM" id="SSF52540">
    <property type="entry name" value="P-loop containing nucleoside triphosphate hydrolases"/>
    <property type="match status" value="1"/>
</dbReference>
<dbReference type="PANTHER" id="PTHR32309:SF31">
    <property type="entry name" value="CAPSULAR EXOPOLYSACCHARIDE FAMILY"/>
    <property type="match status" value="1"/>
</dbReference>
<evidence type="ECO:0000259" key="4">
    <source>
        <dbReference type="Pfam" id="PF01656"/>
    </source>
</evidence>
<feature type="domain" description="CobQ/CobB/MinD/ParA nucleotide binding" evidence="4">
    <location>
        <begin position="95"/>
        <end position="267"/>
    </location>
</feature>
<dbReference type="InterPro" id="IPR050445">
    <property type="entry name" value="Bact_polysacc_biosynth/exp"/>
</dbReference>
<keyword evidence="1" id="KW-0547">Nucleotide-binding</keyword>
<evidence type="ECO:0000256" key="1">
    <source>
        <dbReference type="ARBA" id="ARBA00022741"/>
    </source>
</evidence>
<organism evidence="5 6">
    <name type="scientific">Rubrimonas cliftonensis</name>
    <dbReference type="NCBI Taxonomy" id="89524"/>
    <lineage>
        <taxon>Bacteria</taxon>
        <taxon>Pseudomonadati</taxon>
        <taxon>Pseudomonadota</taxon>
        <taxon>Alphaproteobacteria</taxon>
        <taxon>Rhodobacterales</taxon>
        <taxon>Paracoccaceae</taxon>
        <taxon>Rubrimonas</taxon>
    </lineage>
</organism>
<evidence type="ECO:0000256" key="3">
    <source>
        <dbReference type="SAM" id="MobiDB-lite"/>
    </source>
</evidence>
<dbReference type="PANTHER" id="PTHR32309">
    <property type="entry name" value="TYROSINE-PROTEIN KINASE"/>
    <property type="match status" value="1"/>
</dbReference>